<gene>
    <name evidence="1" type="ORF">B0H17DRAFT_1180638</name>
</gene>
<name>A0AAD7DFB0_MYCRO</name>
<proteinExistence type="predicted"/>
<accession>A0AAD7DFB0</accession>
<dbReference type="Proteomes" id="UP001221757">
    <property type="component" value="Unassembled WGS sequence"/>
</dbReference>
<evidence type="ECO:0000313" key="1">
    <source>
        <dbReference type="EMBL" id="KAJ7688133.1"/>
    </source>
</evidence>
<evidence type="ECO:0000313" key="2">
    <source>
        <dbReference type="Proteomes" id="UP001221757"/>
    </source>
</evidence>
<sequence>MHRGRVGDPAGIKTRRTRLQLHQVYLKRTPLSNPAVNMTSTTTKARIVESNSPPPFDNYVGADALLFSGRHNIKALRLEVPELGKEFSDTQFIGTDPQGIFYYRDGYEFKSGVTVYYKVKKIPNDPQPGKQTVSIKFSHDPFTTGESEPKLQAEFRANDLHDTVAAAGMDGYTFHGTWSDLDTVTATTVFTKFGDSQKIFVASGDLPEKATITLPDNILDGVNYGDGVRGKLVYRKETDLTLGIQASYNSDRVVFYNNDWNATDFTAYFIPFEIDQTNLGIPASQTQVLPVAWTK</sequence>
<protein>
    <submittedName>
        <fullName evidence="1">Uncharacterized protein</fullName>
    </submittedName>
</protein>
<organism evidence="1 2">
    <name type="scientific">Mycena rosella</name>
    <name type="common">Pink bonnet</name>
    <name type="synonym">Agaricus rosellus</name>
    <dbReference type="NCBI Taxonomy" id="1033263"/>
    <lineage>
        <taxon>Eukaryota</taxon>
        <taxon>Fungi</taxon>
        <taxon>Dikarya</taxon>
        <taxon>Basidiomycota</taxon>
        <taxon>Agaricomycotina</taxon>
        <taxon>Agaricomycetes</taxon>
        <taxon>Agaricomycetidae</taxon>
        <taxon>Agaricales</taxon>
        <taxon>Marasmiineae</taxon>
        <taxon>Mycenaceae</taxon>
        <taxon>Mycena</taxon>
    </lineage>
</organism>
<dbReference type="AlphaFoldDB" id="A0AAD7DFB0"/>
<reference evidence="1" key="1">
    <citation type="submission" date="2023-03" db="EMBL/GenBank/DDBJ databases">
        <title>Massive genome expansion in bonnet fungi (Mycena s.s.) driven by repeated elements and novel gene families across ecological guilds.</title>
        <authorList>
            <consortium name="Lawrence Berkeley National Laboratory"/>
            <person name="Harder C.B."/>
            <person name="Miyauchi S."/>
            <person name="Viragh M."/>
            <person name="Kuo A."/>
            <person name="Thoen E."/>
            <person name="Andreopoulos B."/>
            <person name="Lu D."/>
            <person name="Skrede I."/>
            <person name="Drula E."/>
            <person name="Henrissat B."/>
            <person name="Morin E."/>
            <person name="Kohler A."/>
            <person name="Barry K."/>
            <person name="LaButti K."/>
            <person name="Morin E."/>
            <person name="Salamov A."/>
            <person name="Lipzen A."/>
            <person name="Mereny Z."/>
            <person name="Hegedus B."/>
            <person name="Baldrian P."/>
            <person name="Stursova M."/>
            <person name="Weitz H."/>
            <person name="Taylor A."/>
            <person name="Grigoriev I.V."/>
            <person name="Nagy L.G."/>
            <person name="Martin F."/>
            <person name="Kauserud H."/>
        </authorList>
    </citation>
    <scope>NUCLEOTIDE SEQUENCE</scope>
    <source>
        <strain evidence="1">CBHHK067</strain>
    </source>
</reference>
<keyword evidence="2" id="KW-1185">Reference proteome</keyword>
<dbReference type="EMBL" id="JARKIE010000081">
    <property type="protein sequence ID" value="KAJ7688133.1"/>
    <property type="molecule type" value="Genomic_DNA"/>
</dbReference>
<comment type="caution">
    <text evidence="1">The sequence shown here is derived from an EMBL/GenBank/DDBJ whole genome shotgun (WGS) entry which is preliminary data.</text>
</comment>